<name>A0ACD5ZIM0_AVESA</name>
<accession>A0ACD5ZIM0</accession>
<proteinExistence type="predicted"/>
<keyword evidence="2" id="KW-1185">Reference proteome</keyword>
<evidence type="ECO:0000313" key="2">
    <source>
        <dbReference type="Proteomes" id="UP001732700"/>
    </source>
</evidence>
<organism evidence="1 2">
    <name type="scientific">Avena sativa</name>
    <name type="common">Oat</name>
    <dbReference type="NCBI Taxonomy" id="4498"/>
    <lineage>
        <taxon>Eukaryota</taxon>
        <taxon>Viridiplantae</taxon>
        <taxon>Streptophyta</taxon>
        <taxon>Embryophyta</taxon>
        <taxon>Tracheophyta</taxon>
        <taxon>Spermatophyta</taxon>
        <taxon>Magnoliopsida</taxon>
        <taxon>Liliopsida</taxon>
        <taxon>Poales</taxon>
        <taxon>Poaceae</taxon>
        <taxon>BOP clade</taxon>
        <taxon>Pooideae</taxon>
        <taxon>Poodae</taxon>
        <taxon>Poeae</taxon>
        <taxon>Poeae Chloroplast Group 1 (Aveneae type)</taxon>
        <taxon>Aveninae</taxon>
        <taxon>Avena</taxon>
    </lineage>
</organism>
<sequence>MAWLWSTGPGIIAMFSVVAVVAALLMLPLGALAATTRGGKSSCTTICGGINIPYPFGVEPGCYHDGGFNLTCDHSCTPPKLFLGDGTVQVLDIDLQNATVRIDSKTTGVDTDKDGNITLHVGSQQGSGAGAGEGPYFVAEGRNNLVTIGCDVQVVLVGENGTLVSSCAPFCLDDEGVAMIDVPVCSGVLCCQAPILIGRASYGLQFHRLGNQSSSIIYPTSIVESDYSINMKYFYSNLTVPALLGWAISSSVCHTNGSSHSCRSKHSFCRNNTKPFEFGSTSIHGQNCGCSGGYQGNPYISHGCYDINECDYPDIYPCYGDCKNTPGGYDCQCPRGFKGNASKAKGCEDIDECKHPEAYPCYGICINMPGTFHCQCQDGTYGDPLIKQGCISVTARKTFTGLYIGLIVSGGSVILLLALAAPFLTRKIKLHRENKLKKRLFKQNHGLLLQQLISQKTDFGERMIIPLLDLQKATNNFDRTREAGGGGHGVVYKGILDLLVVAIKKSKIVVQREIDDFINEVAILSQINHRNVVKLIGCCLETEVPLLVYEFISNGTLDHHLHVEGPISLSWVERIRIVLEVSRALSYLHSAASMPIYHRDIKSSNILLDDNWTAKVADIGASRYIPIDQSGVTTAVQGTMGYLDPEYYYTGRLTDKSDVFSFGVLLVELLTRKKPFLYRSGGDGVGLVSHFVSLLAEDNLDEIIDHQVTEEGNGEVKEVATLAAMCIQLKGEDRPTMREVEMKLENLRINNINLATNIAARTYRGQAGTQYMPTEGAIVETSRQYTMEEEILLSASYPR</sequence>
<dbReference type="EnsemblPlants" id="AVESA.00010b.r2.6DG1154950.1">
    <property type="protein sequence ID" value="AVESA.00010b.r2.6DG1154950.1.CDS"/>
    <property type="gene ID" value="AVESA.00010b.r2.6DG1154950"/>
</dbReference>
<protein>
    <submittedName>
        <fullName evidence="1">Uncharacterized protein</fullName>
    </submittedName>
</protein>
<reference evidence="1" key="2">
    <citation type="submission" date="2025-09" db="UniProtKB">
        <authorList>
            <consortium name="EnsemblPlants"/>
        </authorList>
    </citation>
    <scope>IDENTIFICATION</scope>
</reference>
<dbReference type="Proteomes" id="UP001732700">
    <property type="component" value="Chromosome 6D"/>
</dbReference>
<reference evidence="1" key="1">
    <citation type="submission" date="2021-05" db="EMBL/GenBank/DDBJ databases">
        <authorList>
            <person name="Scholz U."/>
            <person name="Mascher M."/>
            <person name="Fiebig A."/>
        </authorList>
    </citation>
    <scope>NUCLEOTIDE SEQUENCE [LARGE SCALE GENOMIC DNA]</scope>
</reference>
<evidence type="ECO:0000313" key="1">
    <source>
        <dbReference type="EnsemblPlants" id="AVESA.00010b.r2.6DG1154950.1.CDS"/>
    </source>
</evidence>